<dbReference type="GO" id="GO:0061574">
    <property type="term" value="C:ASAP complex"/>
    <property type="evidence" value="ECO:0007669"/>
    <property type="project" value="TreeGrafter"/>
</dbReference>
<feature type="compositionally biased region" description="Low complexity" evidence="7">
    <location>
        <begin position="258"/>
        <end position="269"/>
    </location>
</feature>
<evidence type="ECO:0000313" key="9">
    <source>
        <dbReference type="EMBL" id="KAG0144804.1"/>
    </source>
</evidence>
<dbReference type="SUPFAM" id="SSF54928">
    <property type="entry name" value="RNA-binding domain, RBD"/>
    <property type="match status" value="1"/>
</dbReference>
<dbReference type="PANTHER" id="PTHR15481:SF0">
    <property type="entry name" value="LD23870P-RELATED"/>
    <property type="match status" value="1"/>
</dbReference>
<evidence type="ECO:0000313" key="10">
    <source>
        <dbReference type="Proteomes" id="UP000886653"/>
    </source>
</evidence>
<accession>A0A9P6TAN3</accession>
<evidence type="ECO:0000256" key="7">
    <source>
        <dbReference type="SAM" id="MobiDB-lite"/>
    </source>
</evidence>
<dbReference type="EMBL" id="MU167288">
    <property type="protein sequence ID" value="KAG0144804.1"/>
    <property type="molecule type" value="Genomic_DNA"/>
</dbReference>
<gene>
    <name evidence="9" type="ORF">CROQUDRAFT_46772</name>
</gene>
<dbReference type="InterPro" id="IPR012677">
    <property type="entry name" value="Nucleotide-bd_a/b_plait_sf"/>
</dbReference>
<dbReference type="PROSITE" id="PS50102">
    <property type="entry name" value="RRM"/>
    <property type="match status" value="1"/>
</dbReference>
<feature type="compositionally biased region" description="Basic residues" evidence="7">
    <location>
        <begin position="11"/>
        <end position="29"/>
    </location>
</feature>
<evidence type="ECO:0000256" key="5">
    <source>
        <dbReference type="ARBA" id="ARBA00023242"/>
    </source>
</evidence>
<evidence type="ECO:0000256" key="2">
    <source>
        <dbReference type="ARBA" id="ARBA00022664"/>
    </source>
</evidence>
<feature type="compositionally biased region" description="Low complexity" evidence="7">
    <location>
        <begin position="30"/>
        <end position="43"/>
    </location>
</feature>
<feature type="compositionally biased region" description="Basic residues" evidence="7">
    <location>
        <begin position="270"/>
        <end position="280"/>
    </location>
</feature>
<feature type="compositionally biased region" description="Low complexity" evidence="7">
    <location>
        <begin position="201"/>
        <end position="213"/>
    </location>
</feature>
<feature type="compositionally biased region" description="Basic and acidic residues" evidence="7">
    <location>
        <begin position="1"/>
        <end position="10"/>
    </location>
</feature>
<dbReference type="InterPro" id="IPR035979">
    <property type="entry name" value="RBD_domain_sf"/>
</dbReference>
<evidence type="ECO:0000256" key="4">
    <source>
        <dbReference type="ARBA" id="ARBA00023187"/>
    </source>
</evidence>
<name>A0A9P6TAN3_9BASI</name>
<keyword evidence="5" id="KW-0539">Nucleus</keyword>
<dbReference type="Gene3D" id="3.30.70.330">
    <property type="match status" value="1"/>
</dbReference>
<keyword evidence="4" id="KW-0508">mRNA splicing</keyword>
<dbReference type="PANTHER" id="PTHR15481">
    <property type="entry name" value="RIBONUCLEIC ACID BINDING PROTEIN S1"/>
    <property type="match status" value="1"/>
</dbReference>
<protein>
    <recommendedName>
        <fullName evidence="8">RRM domain-containing protein</fullName>
    </recommendedName>
</protein>
<keyword evidence="3 6" id="KW-0694">RNA-binding</keyword>
<feature type="domain" description="RRM" evidence="8">
    <location>
        <begin position="52"/>
        <end position="130"/>
    </location>
</feature>
<evidence type="ECO:0000256" key="6">
    <source>
        <dbReference type="PROSITE-ProRule" id="PRU00176"/>
    </source>
</evidence>
<feature type="region of interest" description="Disordered" evidence="7">
    <location>
        <begin position="1"/>
        <end position="48"/>
    </location>
</feature>
<reference evidence="9" key="1">
    <citation type="submission" date="2013-11" db="EMBL/GenBank/DDBJ databases">
        <title>Genome sequence of the fusiform rust pathogen reveals effectors for host alternation and coevolution with pine.</title>
        <authorList>
            <consortium name="DOE Joint Genome Institute"/>
            <person name="Smith K."/>
            <person name="Pendleton A."/>
            <person name="Kubisiak T."/>
            <person name="Anderson C."/>
            <person name="Salamov A."/>
            <person name="Aerts A."/>
            <person name="Riley R."/>
            <person name="Clum A."/>
            <person name="Lindquist E."/>
            <person name="Ence D."/>
            <person name="Campbell M."/>
            <person name="Kronenberg Z."/>
            <person name="Feau N."/>
            <person name="Dhillon B."/>
            <person name="Hamelin R."/>
            <person name="Burleigh J."/>
            <person name="Smith J."/>
            <person name="Yandell M."/>
            <person name="Nelson C."/>
            <person name="Grigoriev I."/>
            <person name="Davis J."/>
        </authorList>
    </citation>
    <scope>NUCLEOTIDE SEQUENCE</scope>
    <source>
        <strain evidence="9">G11</strain>
    </source>
</reference>
<dbReference type="OrthoDB" id="252020at2759"/>
<dbReference type="AlphaFoldDB" id="A0A9P6TAN3"/>
<dbReference type="CDD" id="cd12365">
    <property type="entry name" value="RRM_RNPS1"/>
    <property type="match status" value="1"/>
</dbReference>
<comment type="subcellular location">
    <subcellularLocation>
        <location evidence="1">Nucleus</location>
    </subcellularLocation>
</comment>
<keyword evidence="2" id="KW-0507">mRNA processing</keyword>
<dbReference type="InterPro" id="IPR000504">
    <property type="entry name" value="RRM_dom"/>
</dbReference>
<dbReference type="GO" id="GO:0000398">
    <property type="term" value="P:mRNA splicing, via spliceosome"/>
    <property type="evidence" value="ECO:0007669"/>
    <property type="project" value="TreeGrafter"/>
</dbReference>
<dbReference type="Pfam" id="PF00076">
    <property type="entry name" value="RRM_1"/>
    <property type="match status" value="1"/>
</dbReference>
<organism evidence="9 10">
    <name type="scientific">Cronartium quercuum f. sp. fusiforme G11</name>
    <dbReference type="NCBI Taxonomy" id="708437"/>
    <lineage>
        <taxon>Eukaryota</taxon>
        <taxon>Fungi</taxon>
        <taxon>Dikarya</taxon>
        <taxon>Basidiomycota</taxon>
        <taxon>Pucciniomycotina</taxon>
        <taxon>Pucciniomycetes</taxon>
        <taxon>Pucciniales</taxon>
        <taxon>Coleosporiaceae</taxon>
        <taxon>Cronartium</taxon>
    </lineage>
</organism>
<dbReference type="GO" id="GO:0003723">
    <property type="term" value="F:RNA binding"/>
    <property type="evidence" value="ECO:0007669"/>
    <property type="project" value="UniProtKB-UniRule"/>
</dbReference>
<sequence length="280" mass="31222">MSVSRDDSRSPVRRKRSRSRSYSRSRSRSRSYSSYSSRSGSRSPVRETNESKIIEISKLTKNVTSRHLREIFGAYGEIRDIDLPIVRRIGSHRGTAVITFETGKAAQKAISHMDRGQLDGSLISVRMYRPPSPPRGPAALRGPPRNGNGYRVGPNDHGNRFAQGRPFNSGRRNSPPRRPFISGSGGRSRSPPRRDFGGGSRAPAGRPGRSRSPPSRRRRSVSRSVSRSPRRGGARRPSPQYGGRRSPPPRGSRRIRSYSRSSQSSYSRSSRSRSRSPRGK</sequence>
<evidence type="ECO:0000259" key="8">
    <source>
        <dbReference type="PROSITE" id="PS50102"/>
    </source>
</evidence>
<keyword evidence="10" id="KW-1185">Reference proteome</keyword>
<comment type="caution">
    <text evidence="9">The sequence shown here is derived from an EMBL/GenBank/DDBJ whole genome shotgun (WGS) entry which is preliminary data.</text>
</comment>
<evidence type="ECO:0000256" key="1">
    <source>
        <dbReference type="ARBA" id="ARBA00004123"/>
    </source>
</evidence>
<feature type="compositionally biased region" description="Low complexity" evidence="7">
    <location>
        <begin position="235"/>
        <end position="245"/>
    </location>
</feature>
<dbReference type="Proteomes" id="UP000886653">
    <property type="component" value="Unassembled WGS sequence"/>
</dbReference>
<feature type="region of interest" description="Disordered" evidence="7">
    <location>
        <begin position="127"/>
        <end position="280"/>
    </location>
</feature>
<dbReference type="SMART" id="SM00360">
    <property type="entry name" value="RRM"/>
    <property type="match status" value="1"/>
</dbReference>
<dbReference type="GO" id="GO:0005737">
    <property type="term" value="C:cytoplasm"/>
    <property type="evidence" value="ECO:0007669"/>
    <property type="project" value="TreeGrafter"/>
</dbReference>
<dbReference type="InterPro" id="IPR034201">
    <property type="entry name" value="RNPS1_RRM"/>
</dbReference>
<evidence type="ECO:0000256" key="3">
    <source>
        <dbReference type="ARBA" id="ARBA00022884"/>
    </source>
</evidence>
<proteinExistence type="predicted"/>
<dbReference type="GO" id="GO:0005654">
    <property type="term" value="C:nucleoplasm"/>
    <property type="evidence" value="ECO:0007669"/>
    <property type="project" value="TreeGrafter"/>
</dbReference>